<protein>
    <submittedName>
        <fullName evidence="7">Conjugative transfer signal peptidase TraF</fullName>
    </submittedName>
</protein>
<evidence type="ECO:0000313" key="8">
    <source>
        <dbReference type="EMBL" id="MDN4578883.1"/>
    </source>
</evidence>
<evidence type="ECO:0000313" key="10">
    <source>
        <dbReference type="Proteomes" id="UP001172791"/>
    </source>
</evidence>
<dbReference type="EMBL" id="QAID01000040">
    <property type="protein sequence ID" value="MDN4578883.1"/>
    <property type="molecule type" value="Genomic_DNA"/>
</dbReference>
<dbReference type="AlphaFoldDB" id="A0AAW7MH28"/>
<keyword evidence="3" id="KW-0732">Signal</keyword>
<dbReference type="EMBL" id="QAIC01000024">
    <property type="protein sequence ID" value="MDN4572037.1"/>
    <property type="molecule type" value="Genomic_DNA"/>
</dbReference>
<dbReference type="GO" id="GO:0042597">
    <property type="term" value="C:periplasmic space"/>
    <property type="evidence" value="ECO:0007669"/>
    <property type="project" value="UniProtKB-SubCell"/>
</dbReference>
<sequence>MRISKRGVASTAAVALFFTVAWASGVQLAVNTSPSMPRGLYLMRPAGELSRDALAAICLREGKASRTYLTRDYLPPGRTCESGVGMLLKPLAGVPGDVVEITPIGVAINGVVIPRSRSYDNDSQGLPIEHLPIGWRHTLGTDEYFALATHMERSLDSRYYGPVARSQIRAEVSPIISFESGE</sequence>
<evidence type="ECO:0000256" key="3">
    <source>
        <dbReference type="ARBA" id="ARBA00022729"/>
    </source>
</evidence>
<reference evidence="7" key="1">
    <citation type="submission" date="2018-04" db="EMBL/GenBank/DDBJ databases">
        <authorList>
            <person name="Jy Z."/>
        </authorList>
    </citation>
    <scope>NUCLEOTIDE SEQUENCE</scope>
    <source>
        <strain evidence="8">AS13</strain>
        <strain evidence="7">LA18</strain>
    </source>
</reference>
<evidence type="ECO:0000256" key="4">
    <source>
        <dbReference type="ARBA" id="ARBA00022764"/>
    </source>
</evidence>
<keyword evidence="4" id="KW-0574">Periplasm</keyword>
<dbReference type="Pfam" id="PF10502">
    <property type="entry name" value="Peptidase_S26"/>
    <property type="match status" value="1"/>
</dbReference>
<dbReference type="Proteomes" id="UP001172788">
    <property type="component" value="Unassembled WGS sequence"/>
</dbReference>
<proteinExistence type="inferred from homology"/>
<evidence type="ECO:0000256" key="1">
    <source>
        <dbReference type="ARBA" id="ARBA00004418"/>
    </source>
</evidence>
<comment type="similarity">
    <text evidence="2">Belongs to the peptidase S26C family.</text>
</comment>
<name>A0AAW7MH28_9BURK</name>
<feature type="domain" description="Peptidase S26" evidence="6">
    <location>
        <begin position="11"/>
        <end position="173"/>
    </location>
</feature>
<dbReference type="InterPro" id="IPR019533">
    <property type="entry name" value="Peptidase_S26"/>
</dbReference>
<evidence type="ECO:0000256" key="5">
    <source>
        <dbReference type="ARBA" id="ARBA00022971"/>
    </source>
</evidence>
<dbReference type="GO" id="GO:0006465">
    <property type="term" value="P:signal peptide processing"/>
    <property type="evidence" value="ECO:0007669"/>
    <property type="project" value="InterPro"/>
</dbReference>
<keyword evidence="5" id="KW-0184">Conjugation</keyword>
<dbReference type="InterPro" id="IPR036286">
    <property type="entry name" value="LexA/Signal_pep-like_sf"/>
</dbReference>
<comment type="caution">
    <text evidence="7">The sequence shown here is derived from an EMBL/GenBank/DDBJ whole genome shotgun (WGS) entry which is preliminary data.</text>
</comment>
<keyword evidence="9" id="KW-1185">Reference proteome</keyword>
<gene>
    <name evidence="7" type="primary">traF</name>
    <name evidence="7" type="ORF">DBA34_01965</name>
    <name evidence="8" type="ORF">DBB29_12235</name>
</gene>
<dbReference type="RefSeq" id="WP_363324600.1">
    <property type="nucleotide sequence ID" value="NZ_QAIC01000024.1"/>
</dbReference>
<evidence type="ECO:0000256" key="2">
    <source>
        <dbReference type="ARBA" id="ARBA00005849"/>
    </source>
</evidence>
<organism evidence="7 10">
    <name type="scientific">Pandoraea cepalis</name>
    <dbReference type="NCBI Taxonomy" id="2508294"/>
    <lineage>
        <taxon>Bacteria</taxon>
        <taxon>Pseudomonadati</taxon>
        <taxon>Pseudomonadota</taxon>
        <taxon>Betaproteobacteria</taxon>
        <taxon>Burkholderiales</taxon>
        <taxon>Burkholderiaceae</taxon>
        <taxon>Pandoraea</taxon>
    </lineage>
</organism>
<dbReference type="SUPFAM" id="SSF51306">
    <property type="entry name" value="LexA/Signal peptidase"/>
    <property type="match status" value="1"/>
</dbReference>
<dbReference type="Proteomes" id="UP001172791">
    <property type="component" value="Unassembled WGS sequence"/>
</dbReference>
<dbReference type="NCBIfam" id="TIGR02771">
    <property type="entry name" value="TraF_Ti"/>
    <property type="match status" value="1"/>
</dbReference>
<evidence type="ECO:0000259" key="6">
    <source>
        <dbReference type="Pfam" id="PF10502"/>
    </source>
</evidence>
<accession>A0AAW7MH28</accession>
<dbReference type="GO" id="GO:0004252">
    <property type="term" value="F:serine-type endopeptidase activity"/>
    <property type="evidence" value="ECO:0007669"/>
    <property type="project" value="InterPro"/>
</dbReference>
<evidence type="ECO:0000313" key="9">
    <source>
        <dbReference type="Proteomes" id="UP001172788"/>
    </source>
</evidence>
<dbReference type="Gene3D" id="2.10.109.10">
    <property type="entry name" value="Umud Fragment, subunit A"/>
    <property type="match status" value="1"/>
</dbReference>
<comment type="subcellular location">
    <subcellularLocation>
        <location evidence="1">Periplasm</location>
    </subcellularLocation>
</comment>
<dbReference type="InterPro" id="IPR014139">
    <property type="entry name" value="Peptidase_S26C_TraF"/>
</dbReference>
<evidence type="ECO:0000313" key="7">
    <source>
        <dbReference type="EMBL" id="MDN4572037.1"/>
    </source>
</evidence>